<evidence type="ECO:0000256" key="11">
    <source>
        <dbReference type="SAM" id="MobiDB-lite"/>
    </source>
</evidence>
<evidence type="ECO:0000256" key="3">
    <source>
        <dbReference type="ARBA" id="ARBA00022618"/>
    </source>
</evidence>
<dbReference type="InterPro" id="IPR030393">
    <property type="entry name" value="G_ENGB_dom"/>
</dbReference>
<dbReference type="HAMAP" id="MF_00321">
    <property type="entry name" value="GTPase_EngB"/>
    <property type="match status" value="1"/>
</dbReference>
<dbReference type="CDD" id="cd01876">
    <property type="entry name" value="YihA_EngB"/>
    <property type="match status" value="1"/>
</dbReference>
<evidence type="ECO:0000256" key="10">
    <source>
        <dbReference type="HAMAP-Rule" id="MF_00321"/>
    </source>
</evidence>
<dbReference type="InterPro" id="IPR019987">
    <property type="entry name" value="GTP-bd_ribosome_bio_YsxC"/>
</dbReference>
<keyword evidence="9 10" id="KW-0131">Cell cycle</keyword>
<organism evidence="13 14">
    <name type="scientific">Herbaspirillum rhizosphaerae</name>
    <dbReference type="NCBI Taxonomy" id="346179"/>
    <lineage>
        <taxon>Bacteria</taxon>
        <taxon>Pseudomonadati</taxon>
        <taxon>Pseudomonadota</taxon>
        <taxon>Betaproteobacteria</taxon>
        <taxon>Burkholderiales</taxon>
        <taxon>Oxalobacteraceae</taxon>
        <taxon>Herbaspirillum</taxon>
    </lineage>
</organism>
<comment type="caution">
    <text evidence="13">The sequence shown here is derived from an EMBL/GenBank/DDBJ whole genome shotgun (WGS) entry which is preliminary data.</text>
</comment>
<evidence type="ECO:0000313" key="13">
    <source>
        <dbReference type="EMBL" id="MFL9876809.1"/>
    </source>
</evidence>
<evidence type="ECO:0000256" key="2">
    <source>
        <dbReference type="ARBA" id="ARBA00009638"/>
    </source>
</evidence>
<evidence type="ECO:0000256" key="6">
    <source>
        <dbReference type="ARBA" id="ARBA00022842"/>
    </source>
</evidence>
<dbReference type="InterPro" id="IPR006073">
    <property type="entry name" value="GTP-bd"/>
</dbReference>
<keyword evidence="6" id="KW-0460">Magnesium</keyword>
<evidence type="ECO:0000256" key="5">
    <source>
        <dbReference type="ARBA" id="ARBA00022741"/>
    </source>
</evidence>
<protein>
    <recommendedName>
        <fullName evidence="10">Probable GTP-binding protein EngB</fullName>
    </recommendedName>
</protein>
<proteinExistence type="inferred from homology"/>
<dbReference type="Proteomes" id="UP001629214">
    <property type="component" value="Unassembled WGS sequence"/>
</dbReference>
<evidence type="ECO:0000256" key="1">
    <source>
        <dbReference type="ARBA" id="ARBA00001946"/>
    </source>
</evidence>
<evidence type="ECO:0000256" key="8">
    <source>
        <dbReference type="ARBA" id="ARBA00023210"/>
    </source>
</evidence>
<dbReference type="EMBL" id="JAQQFR010000001">
    <property type="protein sequence ID" value="MFL9876809.1"/>
    <property type="molecule type" value="Genomic_DNA"/>
</dbReference>
<dbReference type="PROSITE" id="PS51706">
    <property type="entry name" value="G_ENGB"/>
    <property type="match status" value="1"/>
</dbReference>
<evidence type="ECO:0000256" key="7">
    <source>
        <dbReference type="ARBA" id="ARBA00023134"/>
    </source>
</evidence>
<dbReference type="Pfam" id="PF01926">
    <property type="entry name" value="MMR_HSR1"/>
    <property type="match status" value="1"/>
</dbReference>
<keyword evidence="7 10" id="KW-0342">GTP-binding</keyword>
<keyword evidence="8 10" id="KW-0717">Septation</keyword>
<keyword evidence="5 10" id="KW-0547">Nucleotide-binding</keyword>
<feature type="compositionally biased region" description="Acidic residues" evidence="11">
    <location>
        <begin position="243"/>
        <end position="255"/>
    </location>
</feature>
<dbReference type="PANTHER" id="PTHR11649">
    <property type="entry name" value="MSS1/TRME-RELATED GTP-BINDING PROTEIN"/>
    <property type="match status" value="1"/>
</dbReference>
<reference evidence="13 14" key="1">
    <citation type="journal article" date="2024" name="Chem. Sci.">
        <title>Discovery of megapolipeptins by genome mining of a Burkholderiales bacteria collection.</title>
        <authorList>
            <person name="Paulo B.S."/>
            <person name="Recchia M.J.J."/>
            <person name="Lee S."/>
            <person name="Fergusson C.H."/>
            <person name="Romanowski S.B."/>
            <person name="Hernandez A."/>
            <person name="Krull N."/>
            <person name="Liu D.Y."/>
            <person name="Cavanagh H."/>
            <person name="Bos A."/>
            <person name="Gray C.A."/>
            <person name="Murphy B.T."/>
            <person name="Linington R.G."/>
            <person name="Eustaquio A.S."/>
        </authorList>
    </citation>
    <scope>NUCLEOTIDE SEQUENCE [LARGE SCALE GENOMIC DNA]</scope>
    <source>
        <strain evidence="13 14">RL21-008-BIB-B</strain>
    </source>
</reference>
<feature type="domain" description="EngB-type G" evidence="12">
    <location>
        <begin position="23"/>
        <end position="219"/>
    </location>
</feature>
<comment type="cofactor">
    <cofactor evidence="1">
        <name>Mg(2+)</name>
        <dbReference type="ChEBI" id="CHEBI:18420"/>
    </cofactor>
</comment>
<gene>
    <name evidence="13" type="primary">yihA</name>
    <name evidence="10" type="synonym">engB</name>
    <name evidence="13" type="ORF">PQR63_00320</name>
</gene>
<dbReference type="RefSeq" id="WP_408164679.1">
    <property type="nucleotide sequence ID" value="NZ_JAQQFR010000001.1"/>
</dbReference>
<dbReference type="SUPFAM" id="SSF52540">
    <property type="entry name" value="P-loop containing nucleoside triphosphate hydrolases"/>
    <property type="match status" value="1"/>
</dbReference>
<keyword evidence="4" id="KW-0479">Metal-binding</keyword>
<accession>A0ABW8Z3B8</accession>
<keyword evidence="3 10" id="KW-0132">Cell division</keyword>
<feature type="region of interest" description="Disordered" evidence="11">
    <location>
        <begin position="220"/>
        <end position="255"/>
    </location>
</feature>
<sequence length="255" mass="27951">MSQLWQARFFTTVNHLRDLPTTQVPEIAFAGRSNAGKSTAINVLCNQKKLAFASKTPGRTQHINYFSIGGAHVAQHRKDETKVDEIRALLVDLPGYGYAQVSGSAKLHWQELLGDYVRRREQLAALVMIIDSRRPFTELDIQMVEWFAPTGKPMHCILSKADKLNRNEATNALRQAETFLASYVDADGKPFPFTAQLFSALKRTGIDEASDKIMELAGLTDDDIGSDGEGDGAASAAAHETPDTDAIDAAEGEDK</sequence>
<dbReference type="PANTHER" id="PTHR11649:SF13">
    <property type="entry name" value="ENGB-TYPE G DOMAIN-CONTAINING PROTEIN"/>
    <property type="match status" value="1"/>
</dbReference>
<comment type="similarity">
    <text evidence="2 10">Belongs to the TRAFAC class TrmE-Era-EngA-EngB-Septin-like GTPase superfamily. EngB GTPase family.</text>
</comment>
<evidence type="ECO:0000313" key="14">
    <source>
        <dbReference type="Proteomes" id="UP001629214"/>
    </source>
</evidence>
<evidence type="ECO:0000259" key="12">
    <source>
        <dbReference type="PROSITE" id="PS51706"/>
    </source>
</evidence>
<evidence type="ECO:0000256" key="4">
    <source>
        <dbReference type="ARBA" id="ARBA00022723"/>
    </source>
</evidence>
<keyword evidence="14" id="KW-1185">Reference proteome</keyword>
<feature type="compositionally biased region" description="Acidic residues" evidence="11">
    <location>
        <begin position="220"/>
        <end position="230"/>
    </location>
</feature>
<name>A0ABW8Z3B8_9BURK</name>
<evidence type="ECO:0000256" key="9">
    <source>
        <dbReference type="ARBA" id="ARBA00023306"/>
    </source>
</evidence>
<comment type="function">
    <text evidence="10">Necessary for normal cell division and for the maintenance of normal septation.</text>
</comment>
<dbReference type="NCBIfam" id="TIGR03598">
    <property type="entry name" value="GTPase_YsxC"/>
    <property type="match status" value="1"/>
</dbReference>
<dbReference type="InterPro" id="IPR027417">
    <property type="entry name" value="P-loop_NTPase"/>
</dbReference>
<dbReference type="Gene3D" id="3.40.50.300">
    <property type="entry name" value="P-loop containing nucleotide triphosphate hydrolases"/>
    <property type="match status" value="1"/>
</dbReference>